<gene>
    <name evidence="2" type="ORF">DY000_02003230</name>
    <name evidence="1" type="ORF">F2Q70_00009348</name>
</gene>
<sequence length="93" mass="10589">MVSIPRERENFMAVQTAKASAVRGTRTNYEVDECWEEETRSSMIEPNPANPVEEFHAASVYTEHSPDRLRFGSILINVSEEKYLEGLEPTSIL</sequence>
<evidence type="ECO:0000313" key="1">
    <source>
        <dbReference type="EMBL" id="KAF2611806.1"/>
    </source>
</evidence>
<keyword evidence="3" id="KW-1185">Reference proteome</keyword>
<evidence type="ECO:0000313" key="3">
    <source>
        <dbReference type="Proteomes" id="UP000266723"/>
    </source>
</evidence>
<dbReference type="EMBL" id="QGKY02000089">
    <property type="protein sequence ID" value="KAF2611806.1"/>
    <property type="molecule type" value="Genomic_DNA"/>
</dbReference>
<accession>A0A8S9JI55</accession>
<dbReference type="OrthoDB" id="10462711at2759"/>
<dbReference type="Proteomes" id="UP000266723">
    <property type="component" value="Unassembled WGS sequence"/>
</dbReference>
<organism evidence="1">
    <name type="scientific">Brassica cretica</name>
    <name type="common">Mustard</name>
    <dbReference type="NCBI Taxonomy" id="69181"/>
    <lineage>
        <taxon>Eukaryota</taxon>
        <taxon>Viridiplantae</taxon>
        <taxon>Streptophyta</taxon>
        <taxon>Embryophyta</taxon>
        <taxon>Tracheophyta</taxon>
        <taxon>Spermatophyta</taxon>
        <taxon>Magnoliopsida</taxon>
        <taxon>eudicotyledons</taxon>
        <taxon>Gunneridae</taxon>
        <taxon>Pentapetalae</taxon>
        <taxon>rosids</taxon>
        <taxon>malvids</taxon>
        <taxon>Brassicales</taxon>
        <taxon>Brassicaceae</taxon>
        <taxon>Brassiceae</taxon>
        <taxon>Brassica</taxon>
    </lineage>
</organism>
<reference evidence="2 3" key="3">
    <citation type="journal article" date="2020" name="BMC Genomics">
        <title>Intraspecific diversification of the crop wild relative Brassica cretica Lam. using demographic model selection.</title>
        <authorList>
            <person name="Kioukis A."/>
            <person name="Michalopoulou V.A."/>
            <person name="Briers L."/>
            <person name="Pirintsos S."/>
            <person name="Studholme D.J."/>
            <person name="Pavlidis P."/>
            <person name="Sarris P.F."/>
        </authorList>
    </citation>
    <scope>NUCLEOTIDE SEQUENCE [LARGE SCALE GENOMIC DNA]</scope>
    <source>
        <strain evidence="3">cv. PFS-1207/04</strain>
        <strain evidence="2">PFS-1207/04</strain>
    </source>
</reference>
<proteinExistence type="predicted"/>
<reference evidence="1" key="1">
    <citation type="submission" date="2019-12" db="EMBL/GenBank/DDBJ databases">
        <title>Genome sequencing and annotation of Brassica cretica.</title>
        <authorList>
            <person name="Studholme D.J."/>
            <person name="Sarris P.F."/>
        </authorList>
    </citation>
    <scope>NUCLEOTIDE SEQUENCE</scope>
    <source>
        <strain evidence="1">PFS-102/07</strain>
        <tissue evidence="1">Leaf</tissue>
    </source>
</reference>
<evidence type="ECO:0000313" key="2">
    <source>
        <dbReference type="EMBL" id="KAF3547951.1"/>
    </source>
</evidence>
<reference evidence="2" key="2">
    <citation type="submission" date="2019-12" db="EMBL/GenBank/DDBJ databases">
        <authorList>
            <person name="Studholme D.J."/>
            <person name="Sarris P."/>
        </authorList>
    </citation>
    <scope>NUCLEOTIDE SEQUENCE</scope>
    <source>
        <strain evidence="2">PFS-1207/04</strain>
        <tissue evidence="2">Leaf</tissue>
    </source>
</reference>
<dbReference type="EMBL" id="QGKV02000832">
    <property type="protein sequence ID" value="KAF3547951.1"/>
    <property type="molecule type" value="Genomic_DNA"/>
</dbReference>
<protein>
    <submittedName>
        <fullName evidence="1">Uncharacterized protein</fullName>
    </submittedName>
</protein>
<comment type="caution">
    <text evidence="1">The sequence shown here is derived from an EMBL/GenBank/DDBJ whole genome shotgun (WGS) entry which is preliminary data.</text>
</comment>
<name>A0A8S9JI55_BRACR</name>
<dbReference type="AlphaFoldDB" id="A0A8S9JI55"/>